<dbReference type="InterPro" id="IPR015867">
    <property type="entry name" value="N-reg_PII/ATP_PRibTrfase_C"/>
</dbReference>
<dbReference type="GO" id="GO:0006808">
    <property type="term" value="P:regulation of nitrogen utilization"/>
    <property type="evidence" value="ECO:0007669"/>
    <property type="project" value="InterPro"/>
</dbReference>
<dbReference type="PANTHER" id="PTHR13799">
    <property type="entry name" value="NGG1 INTERACTING FACTOR 3"/>
    <property type="match status" value="1"/>
</dbReference>
<sequence length="372" mass="41530">MKAVNGQAIIQLFEEWAPKSLAVEGDKVGLMIGTLNKPVRHVMIALDVLEEVVDEAIEKKVDLIIAHHPLLFRPLKKIDTESGQGPIIEKCIKHDITVYAAHTNLDIADGGVNDMLADKLDLQNTRVLVPTTEIPLKKLVAFVPENHVEEVRQALGDAGAGYIGGYSHCTFSSAGTGTFIPGDDTNPYLGKRREMEFASEKRIETIVPQPLVRKVTNALEKAHPYEEPAYDLYSLDLEGEKMGLGRIGELKKELPFEEFIEQVKKAFSVEDIRATKPFPQQVRKVAVLGGDGNKYWQYANRQGADVYITGDLYYHTAHDAQMGGQCIIDPGHHVEKVMKEGVKKELEKRMEEKKFQANVMASEVSTEPFTFF</sequence>
<feature type="binding site" evidence="5">
    <location>
        <position position="335"/>
    </location>
    <ligand>
        <name>a divalent metal cation</name>
        <dbReference type="ChEBI" id="CHEBI:60240"/>
        <label>1</label>
    </ligand>
</feature>
<dbReference type="EMBL" id="FONT01000001">
    <property type="protein sequence ID" value="SFE29298.1"/>
    <property type="molecule type" value="Genomic_DNA"/>
</dbReference>
<dbReference type="Pfam" id="PF01784">
    <property type="entry name" value="DUF34_NIF3"/>
    <property type="match status" value="1"/>
</dbReference>
<dbReference type="Gene3D" id="3.40.1390.30">
    <property type="entry name" value="NIF3 (NGG1p interacting factor 3)-like"/>
    <property type="match status" value="1"/>
</dbReference>
<keyword evidence="3 4" id="KW-0479">Metal-binding</keyword>
<evidence type="ECO:0000313" key="7">
    <source>
        <dbReference type="Proteomes" id="UP000199516"/>
    </source>
</evidence>
<dbReference type="FunFam" id="3.40.1390.30:FF:000001">
    <property type="entry name" value="GTP cyclohydrolase 1 type 2"/>
    <property type="match status" value="1"/>
</dbReference>
<evidence type="ECO:0000313" key="6">
    <source>
        <dbReference type="EMBL" id="SFE29298.1"/>
    </source>
</evidence>
<dbReference type="NCBIfam" id="TIGR00486">
    <property type="entry name" value="YbgI_SA1388"/>
    <property type="match status" value="1"/>
</dbReference>
<keyword evidence="7" id="KW-1185">Reference proteome</keyword>
<dbReference type="PIRSF" id="PIRSF037489">
    <property type="entry name" value="UCP037489_NIF3_YqfO"/>
    <property type="match status" value="1"/>
</dbReference>
<dbReference type="PANTHER" id="PTHR13799:SF14">
    <property type="entry name" value="GTP CYCLOHYDROLASE 1 TYPE 2 HOMOLOG"/>
    <property type="match status" value="1"/>
</dbReference>
<dbReference type="InterPro" id="IPR036069">
    <property type="entry name" value="DUF34/NIF3_sf"/>
</dbReference>
<organism evidence="6 7">
    <name type="scientific">Alteribacillus iranensis</name>
    <dbReference type="NCBI Taxonomy" id="930128"/>
    <lineage>
        <taxon>Bacteria</taxon>
        <taxon>Bacillati</taxon>
        <taxon>Bacillota</taxon>
        <taxon>Bacilli</taxon>
        <taxon>Bacillales</taxon>
        <taxon>Bacillaceae</taxon>
        <taxon>Alteribacillus</taxon>
    </lineage>
</organism>
<protein>
    <recommendedName>
        <fullName evidence="2 4">GTP cyclohydrolase 1 type 2 homolog</fullName>
    </recommendedName>
</protein>
<evidence type="ECO:0000256" key="3">
    <source>
        <dbReference type="ARBA" id="ARBA00022723"/>
    </source>
</evidence>
<dbReference type="GO" id="GO:0046872">
    <property type="term" value="F:metal ion binding"/>
    <property type="evidence" value="ECO:0007669"/>
    <property type="project" value="UniProtKB-UniRule"/>
</dbReference>
<dbReference type="GO" id="GO:0005737">
    <property type="term" value="C:cytoplasm"/>
    <property type="evidence" value="ECO:0007669"/>
    <property type="project" value="TreeGrafter"/>
</dbReference>
<dbReference type="AlphaFoldDB" id="A0A1I1ZD98"/>
<dbReference type="PROSITE" id="PS51343">
    <property type="entry name" value="PII_GLNB_DOM"/>
    <property type="match status" value="1"/>
</dbReference>
<evidence type="ECO:0000256" key="4">
    <source>
        <dbReference type="PIRNR" id="PIRNR037489"/>
    </source>
</evidence>
<dbReference type="SUPFAM" id="SSF102705">
    <property type="entry name" value="NIF3 (NGG1p interacting factor 3)-like"/>
    <property type="match status" value="1"/>
</dbReference>
<name>A0A1I1ZD98_9BACI</name>
<feature type="binding site" evidence="5">
    <location>
        <position position="68"/>
    </location>
    <ligand>
        <name>a divalent metal cation</name>
        <dbReference type="ChEBI" id="CHEBI:60240"/>
        <label>1</label>
    </ligand>
</feature>
<dbReference type="Gene3D" id="3.30.70.120">
    <property type="match status" value="1"/>
</dbReference>
<comment type="similarity">
    <text evidence="1 4">Belongs to the GTP cyclohydrolase I type 2/NIF3 family.</text>
</comment>
<gene>
    <name evidence="6" type="ORF">SAMN05192532_101159</name>
</gene>
<dbReference type="FunFam" id="3.30.70.120:FF:000006">
    <property type="entry name" value="GTP cyclohydrolase 1 type 2 homolog"/>
    <property type="match status" value="1"/>
</dbReference>
<dbReference type="InterPro" id="IPR002678">
    <property type="entry name" value="DUF34/NIF3"/>
</dbReference>
<dbReference type="STRING" id="930128.SAMN05192532_101159"/>
<accession>A0A1I1ZD98</accession>
<feature type="binding site" evidence="5">
    <location>
        <position position="332"/>
    </location>
    <ligand>
        <name>a divalent metal cation</name>
        <dbReference type="ChEBI" id="CHEBI:60240"/>
        <label>1</label>
    </ligand>
</feature>
<dbReference type="Proteomes" id="UP000199516">
    <property type="component" value="Unassembled WGS sequence"/>
</dbReference>
<evidence type="ECO:0000256" key="2">
    <source>
        <dbReference type="ARBA" id="ARBA00022112"/>
    </source>
</evidence>
<dbReference type="GO" id="GO:0030234">
    <property type="term" value="F:enzyme regulator activity"/>
    <property type="evidence" value="ECO:0007669"/>
    <property type="project" value="InterPro"/>
</dbReference>
<evidence type="ECO:0000256" key="5">
    <source>
        <dbReference type="PIRSR" id="PIRSR602678-1"/>
    </source>
</evidence>
<feature type="binding site" evidence="5">
    <location>
        <position position="67"/>
    </location>
    <ligand>
        <name>a divalent metal cation</name>
        <dbReference type="ChEBI" id="CHEBI:60240"/>
        <label>1</label>
    </ligand>
</feature>
<reference evidence="6 7" key="1">
    <citation type="submission" date="2016-10" db="EMBL/GenBank/DDBJ databases">
        <authorList>
            <person name="de Groot N.N."/>
        </authorList>
    </citation>
    <scope>NUCLEOTIDE SEQUENCE [LARGE SCALE GENOMIC DNA]</scope>
    <source>
        <strain evidence="6 7">DSM 23995</strain>
    </source>
</reference>
<feature type="binding site" evidence="5">
    <location>
        <position position="106"/>
    </location>
    <ligand>
        <name>a divalent metal cation</name>
        <dbReference type="ChEBI" id="CHEBI:60240"/>
        <label>1</label>
    </ligand>
</feature>
<proteinExistence type="inferred from homology"/>
<dbReference type="InterPro" id="IPR017221">
    <property type="entry name" value="DUF34/NIF3_bac"/>
</dbReference>
<dbReference type="InterPro" id="IPR002187">
    <property type="entry name" value="N-reg_PII"/>
</dbReference>
<evidence type="ECO:0000256" key="1">
    <source>
        <dbReference type="ARBA" id="ARBA00006964"/>
    </source>
</evidence>